<dbReference type="PANTHER" id="PTHR23523:SF2">
    <property type="entry name" value="2-NITROIMIDAZOLE TRANSPORTER"/>
    <property type="match status" value="1"/>
</dbReference>
<keyword evidence="2 5" id="KW-0812">Transmembrane</keyword>
<reference evidence="7 8" key="1">
    <citation type="submission" date="2020-07" db="EMBL/GenBank/DDBJ databases">
        <title>Sequencing the genomes of 1000 actinobacteria strains.</title>
        <authorList>
            <person name="Klenk H.-P."/>
        </authorList>
    </citation>
    <scope>NUCLEOTIDE SEQUENCE [LARGE SCALE GENOMIC DNA]</scope>
    <source>
        <strain evidence="7 8">DSM 19663</strain>
    </source>
</reference>
<feature type="transmembrane region" description="Helical" evidence="5">
    <location>
        <begin position="236"/>
        <end position="258"/>
    </location>
</feature>
<dbReference type="PANTHER" id="PTHR23523">
    <property type="match status" value="1"/>
</dbReference>
<evidence type="ECO:0000259" key="6">
    <source>
        <dbReference type="PROSITE" id="PS50850"/>
    </source>
</evidence>
<dbReference type="SUPFAM" id="SSF103473">
    <property type="entry name" value="MFS general substrate transporter"/>
    <property type="match status" value="1"/>
</dbReference>
<evidence type="ECO:0000313" key="8">
    <source>
        <dbReference type="Proteomes" id="UP000585905"/>
    </source>
</evidence>
<comment type="caution">
    <text evidence="7">The sequence shown here is derived from an EMBL/GenBank/DDBJ whole genome shotgun (WGS) entry which is preliminary data.</text>
</comment>
<feature type="transmembrane region" description="Helical" evidence="5">
    <location>
        <begin position="302"/>
        <end position="322"/>
    </location>
</feature>
<sequence length="426" mass="43906">MPDRLLSPRGGRLLGVLGIVLIALNIRTAVAGLAPLAGLIDAEIPLDATAIGLLGVVPPVAFAVSGLLAPWVAHRIGLERALLFAVVTMIAGHLLRGAALDYPGLLASTLVVLMGAGFGNILLPPAVKRYAPGRIGAVTAAYATMMSISTALPPLIAVPIADAASWRLSLAVWGAVGVLALIPWVVLAARPPHPVVTEPVTVIEVDAPSTSADADVADPVDEPDTRQFGRLARSRVVWGITIPFAVSGVTAYSTFALMPLLLEDLAGVDAARAGALVGLFAIVGLPLSLATPVITARLRSPAPIMIVSVVAFSVGFLGLLLAPTLATPLWMIALGAGQVLFPMCLALIGLRSRTSHRAVTVSGFVQAIGYGVAAVAPLALGVLRSVTGSWMPAIVILLLAALSTLVAIPLLRSGEMIDDELERRRL</sequence>
<dbReference type="EMBL" id="JACGWX010000001">
    <property type="protein sequence ID" value="MBA8846905.1"/>
    <property type="molecule type" value="Genomic_DNA"/>
</dbReference>
<organism evidence="7 8">
    <name type="scientific">Microcella alkalica</name>
    <dbReference type="NCBI Taxonomy" id="355930"/>
    <lineage>
        <taxon>Bacteria</taxon>
        <taxon>Bacillati</taxon>
        <taxon>Actinomycetota</taxon>
        <taxon>Actinomycetes</taxon>
        <taxon>Micrococcales</taxon>
        <taxon>Microbacteriaceae</taxon>
        <taxon>Microcella</taxon>
    </lineage>
</organism>
<evidence type="ECO:0000256" key="3">
    <source>
        <dbReference type="ARBA" id="ARBA00022989"/>
    </source>
</evidence>
<dbReference type="Gene3D" id="1.20.1250.20">
    <property type="entry name" value="MFS general substrate transporter like domains"/>
    <property type="match status" value="1"/>
</dbReference>
<feature type="transmembrane region" description="Helical" evidence="5">
    <location>
        <begin position="105"/>
        <end position="123"/>
    </location>
</feature>
<feature type="transmembrane region" description="Helical" evidence="5">
    <location>
        <begin position="48"/>
        <end position="69"/>
    </location>
</feature>
<feature type="transmembrane region" description="Helical" evidence="5">
    <location>
        <begin position="362"/>
        <end position="383"/>
    </location>
</feature>
<feature type="transmembrane region" description="Helical" evidence="5">
    <location>
        <begin position="12"/>
        <end position="36"/>
    </location>
</feature>
<gene>
    <name evidence="7" type="ORF">FHX53_000469</name>
</gene>
<feature type="transmembrane region" description="Helical" evidence="5">
    <location>
        <begin position="389"/>
        <end position="411"/>
    </location>
</feature>
<feature type="transmembrane region" description="Helical" evidence="5">
    <location>
        <begin position="328"/>
        <end position="350"/>
    </location>
</feature>
<keyword evidence="4 5" id="KW-0472">Membrane</keyword>
<evidence type="ECO:0000256" key="1">
    <source>
        <dbReference type="ARBA" id="ARBA00004651"/>
    </source>
</evidence>
<feature type="transmembrane region" description="Helical" evidence="5">
    <location>
        <begin position="81"/>
        <end position="99"/>
    </location>
</feature>
<evidence type="ECO:0000256" key="2">
    <source>
        <dbReference type="ARBA" id="ARBA00022692"/>
    </source>
</evidence>
<evidence type="ECO:0000256" key="4">
    <source>
        <dbReference type="ARBA" id="ARBA00023136"/>
    </source>
</evidence>
<dbReference type="InterPro" id="IPR020846">
    <property type="entry name" value="MFS_dom"/>
</dbReference>
<dbReference type="Proteomes" id="UP000585905">
    <property type="component" value="Unassembled WGS sequence"/>
</dbReference>
<accession>A0A839EC46</accession>
<dbReference type="PROSITE" id="PS50850">
    <property type="entry name" value="MFS"/>
    <property type="match status" value="1"/>
</dbReference>
<feature type="transmembrane region" description="Helical" evidence="5">
    <location>
        <begin position="270"/>
        <end position="290"/>
    </location>
</feature>
<proteinExistence type="predicted"/>
<comment type="subcellular location">
    <subcellularLocation>
        <location evidence="1">Cell membrane</location>
        <topology evidence="1">Multi-pass membrane protein</topology>
    </subcellularLocation>
</comment>
<feature type="transmembrane region" description="Helical" evidence="5">
    <location>
        <begin position="135"/>
        <end position="158"/>
    </location>
</feature>
<dbReference type="InterPro" id="IPR052524">
    <property type="entry name" value="MFS_Cyanate_Porter"/>
</dbReference>
<dbReference type="InterPro" id="IPR036259">
    <property type="entry name" value="MFS_trans_sf"/>
</dbReference>
<name>A0A839EC46_9MICO</name>
<keyword evidence="8" id="KW-1185">Reference proteome</keyword>
<evidence type="ECO:0000313" key="7">
    <source>
        <dbReference type="EMBL" id="MBA8846905.1"/>
    </source>
</evidence>
<dbReference type="Pfam" id="PF07690">
    <property type="entry name" value="MFS_1"/>
    <property type="match status" value="1"/>
</dbReference>
<keyword evidence="3 5" id="KW-1133">Transmembrane helix</keyword>
<evidence type="ECO:0000256" key="5">
    <source>
        <dbReference type="SAM" id="Phobius"/>
    </source>
</evidence>
<dbReference type="GO" id="GO:0005886">
    <property type="term" value="C:plasma membrane"/>
    <property type="evidence" value="ECO:0007669"/>
    <property type="project" value="UniProtKB-SubCell"/>
</dbReference>
<feature type="transmembrane region" description="Helical" evidence="5">
    <location>
        <begin position="170"/>
        <end position="189"/>
    </location>
</feature>
<dbReference type="RefSeq" id="WP_182489743.1">
    <property type="nucleotide sequence ID" value="NZ_BAAAOV010000017.1"/>
</dbReference>
<dbReference type="AlphaFoldDB" id="A0A839EC46"/>
<protein>
    <submittedName>
        <fullName evidence="7">CP family cyanate transporter-like MFS transporter</fullName>
    </submittedName>
</protein>
<dbReference type="GO" id="GO:0022857">
    <property type="term" value="F:transmembrane transporter activity"/>
    <property type="evidence" value="ECO:0007669"/>
    <property type="project" value="InterPro"/>
</dbReference>
<dbReference type="InterPro" id="IPR011701">
    <property type="entry name" value="MFS"/>
</dbReference>
<feature type="domain" description="Major facilitator superfamily (MFS) profile" evidence="6">
    <location>
        <begin position="11"/>
        <end position="412"/>
    </location>
</feature>